<reference evidence="2 3" key="1">
    <citation type="submission" date="2017-06" db="EMBL/GenBank/DDBJ databases">
        <title>Origin of plasmid-mediated fosfomycin resistance gene fosA3.</title>
        <authorList>
            <person name="Ito R."/>
            <person name="Pacey M.P."/>
            <person name="Doi Y."/>
        </authorList>
    </citation>
    <scope>NUCLEOTIDE SEQUENCE [LARGE SCALE GENOMIC DNA]</scope>
    <source>
        <strain evidence="2 3">YDC799</strain>
    </source>
</reference>
<keyword evidence="1" id="KW-0812">Transmembrane</keyword>
<accession>A0A248KKZ2</accession>
<organism evidence="2 3">
    <name type="scientific">Kluyvera genomosp. 3</name>
    <dbReference type="NCBI Taxonomy" id="2774055"/>
    <lineage>
        <taxon>Bacteria</taxon>
        <taxon>Pseudomonadati</taxon>
        <taxon>Pseudomonadota</taxon>
        <taxon>Gammaproteobacteria</taxon>
        <taxon>Enterobacterales</taxon>
        <taxon>Enterobacteriaceae</taxon>
        <taxon>Kluyvera</taxon>
    </lineage>
</organism>
<dbReference type="Proteomes" id="UP000197098">
    <property type="component" value="Chromosome"/>
</dbReference>
<name>A0A248KKZ2_9ENTR</name>
<evidence type="ECO:0000256" key="1">
    <source>
        <dbReference type="SAM" id="Phobius"/>
    </source>
</evidence>
<gene>
    <name evidence="2" type="ORF">CEW81_01650</name>
</gene>
<keyword evidence="1" id="KW-0472">Membrane</keyword>
<protein>
    <submittedName>
        <fullName evidence="2">DUF4753 domain-containing protein</fullName>
    </submittedName>
</protein>
<keyword evidence="1" id="KW-1133">Transmembrane helix</keyword>
<evidence type="ECO:0000313" key="2">
    <source>
        <dbReference type="EMBL" id="ASG64485.1"/>
    </source>
</evidence>
<evidence type="ECO:0000313" key="3">
    <source>
        <dbReference type="Proteomes" id="UP000197098"/>
    </source>
</evidence>
<proteinExistence type="predicted"/>
<feature type="transmembrane region" description="Helical" evidence="1">
    <location>
        <begin position="21"/>
        <end position="42"/>
    </location>
</feature>
<dbReference type="AlphaFoldDB" id="A0A248KKZ2"/>
<dbReference type="EMBL" id="CP022114">
    <property type="protein sequence ID" value="ASG64485.1"/>
    <property type="molecule type" value="Genomic_DNA"/>
</dbReference>
<sequence>MGSLKQYGSKNRQNFNLKTSVLFGSLCRYFMLYGGLFFVYLWQKSEYYLSLID</sequence>